<proteinExistence type="predicted"/>
<comment type="caution">
    <text evidence="1">The sequence shown here is derived from an EMBL/GenBank/DDBJ whole genome shotgun (WGS) entry which is preliminary data.</text>
</comment>
<dbReference type="AlphaFoldDB" id="A0A5B7KCK7"/>
<gene>
    <name evidence="1" type="ORF">E2C01_098307</name>
</gene>
<sequence>MCPKFLQSPLVPSVAATLHMYGQLLVQLPRCYSSGVLPEWYTLSTNAELLPLKQHTGYVTRIQDNDAADSLIV</sequence>
<accession>A0A5B7KCK7</accession>
<reference evidence="1 2" key="1">
    <citation type="submission" date="2019-05" db="EMBL/GenBank/DDBJ databases">
        <title>Another draft genome of Portunus trituberculatus and its Hox gene families provides insights of decapod evolution.</title>
        <authorList>
            <person name="Jeong J.-H."/>
            <person name="Song I."/>
            <person name="Kim S."/>
            <person name="Choi T."/>
            <person name="Kim D."/>
            <person name="Ryu S."/>
            <person name="Kim W."/>
        </authorList>
    </citation>
    <scope>NUCLEOTIDE SEQUENCE [LARGE SCALE GENOMIC DNA]</scope>
    <source>
        <tissue evidence="1">Muscle</tissue>
    </source>
</reference>
<protein>
    <submittedName>
        <fullName evidence="1">Uncharacterized protein</fullName>
    </submittedName>
</protein>
<keyword evidence="2" id="KW-1185">Reference proteome</keyword>
<evidence type="ECO:0000313" key="2">
    <source>
        <dbReference type="Proteomes" id="UP000324222"/>
    </source>
</evidence>
<organism evidence="1 2">
    <name type="scientific">Portunus trituberculatus</name>
    <name type="common">Swimming crab</name>
    <name type="synonym">Neptunus trituberculatus</name>
    <dbReference type="NCBI Taxonomy" id="210409"/>
    <lineage>
        <taxon>Eukaryota</taxon>
        <taxon>Metazoa</taxon>
        <taxon>Ecdysozoa</taxon>
        <taxon>Arthropoda</taxon>
        <taxon>Crustacea</taxon>
        <taxon>Multicrustacea</taxon>
        <taxon>Malacostraca</taxon>
        <taxon>Eumalacostraca</taxon>
        <taxon>Eucarida</taxon>
        <taxon>Decapoda</taxon>
        <taxon>Pleocyemata</taxon>
        <taxon>Brachyura</taxon>
        <taxon>Eubrachyura</taxon>
        <taxon>Portunoidea</taxon>
        <taxon>Portunidae</taxon>
        <taxon>Portuninae</taxon>
        <taxon>Portunus</taxon>
    </lineage>
</organism>
<dbReference type="Proteomes" id="UP000324222">
    <property type="component" value="Unassembled WGS sequence"/>
</dbReference>
<name>A0A5B7KCK7_PORTR</name>
<evidence type="ECO:0000313" key="1">
    <source>
        <dbReference type="EMBL" id="MPD02709.1"/>
    </source>
</evidence>
<dbReference type="EMBL" id="VSRR010132773">
    <property type="protein sequence ID" value="MPD02709.1"/>
    <property type="molecule type" value="Genomic_DNA"/>
</dbReference>